<dbReference type="PANTHER" id="PTHR33393">
    <property type="entry name" value="POLYGLUTAMINE SYNTHESIS ACCESSORY PROTEIN RV0574C-RELATED"/>
    <property type="match status" value="1"/>
</dbReference>
<dbReference type="EMBL" id="BARU01034473">
    <property type="protein sequence ID" value="GAH64089.1"/>
    <property type="molecule type" value="Genomic_DNA"/>
</dbReference>
<organism evidence="3">
    <name type="scientific">marine sediment metagenome</name>
    <dbReference type="NCBI Taxonomy" id="412755"/>
    <lineage>
        <taxon>unclassified sequences</taxon>
        <taxon>metagenomes</taxon>
        <taxon>ecological metagenomes</taxon>
    </lineage>
</organism>
<comment type="caution">
    <text evidence="3">The sequence shown here is derived from an EMBL/GenBank/DDBJ whole genome shotgun (WGS) entry which is preliminary data.</text>
</comment>
<evidence type="ECO:0000259" key="2">
    <source>
        <dbReference type="SMART" id="SM00854"/>
    </source>
</evidence>
<dbReference type="SMART" id="SM00854">
    <property type="entry name" value="PGA_cap"/>
    <property type="match status" value="1"/>
</dbReference>
<dbReference type="InterPro" id="IPR052169">
    <property type="entry name" value="CW_Biosynth-Accessory"/>
</dbReference>
<evidence type="ECO:0000256" key="1">
    <source>
        <dbReference type="ARBA" id="ARBA00005662"/>
    </source>
</evidence>
<name>X1IDB1_9ZZZZ</name>
<dbReference type="InterPro" id="IPR001296">
    <property type="entry name" value="Glyco_trans_1"/>
</dbReference>
<comment type="similarity">
    <text evidence="1">Belongs to the CapA family.</text>
</comment>
<dbReference type="SUPFAM" id="SSF53756">
    <property type="entry name" value="UDP-Glycosyltransferase/glycogen phosphorylase"/>
    <property type="match status" value="1"/>
</dbReference>
<dbReference type="Pfam" id="PF09587">
    <property type="entry name" value="PGA_cap"/>
    <property type="match status" value="1"/>
</dbReference>
<sequence>MSRTSTSYLSQTEELRIASIAAATPPVDGGRGVKSKIIKKNINPFRYCKKEFEKSDLNIANLECVISDQSNREKPFSELLRVPAGFVNILRDNNIHVVNVANNHALDHGIVAFNEMIDVLNNNGIRTFGYSLNKYFQDKPLVINIKRTKLGFIGYNLANLSDISDYPTAIEPVKKRSNILYIGRMIKEKGIFEVLKIANLLKEFKFVFVGEFSDTKQEREFKAKLQFLNNVEWIGPVYDNKKVDYI</sequence>
<evidence type="ECO:0000313" key="3">
    <source>
        <dbReference type="EMBL" id="GAH64089.1"/>
    </source>
</evidence>
<dbReference type="Pfam" id="PF00534">
    <property type="entry name" value="Glycos_transf_1"/>
    <property type="match status" value="1"/>
</dbReference>
<feature type="domain" description="Capsule synthesis protein CapA" evidence="2">
    <location>
        <begin position="20"/>
        <end position="194"/>
    </location>
</feature>
<feature type="non-terminal residue" evidence="3">
    <location>
        <position position="246"/>
    </location>
</feature>
<accession>X1IDB1</accession>
<dbReference type="SUPFAM" id="SSF56300">
    <property type="entry name" value="Metallo-dependent phosphatases"/>
    <property type="match status" value="1"/>
</dbReference>
<dbReference type="PANTHER" id="PTHR33393:SF11">
    <property type="entry name" value="POLYGLUTAMINE SYNTHESIS ACCESSORY PROTEIN RV0574C-RELATED"/>
    <property type="match status" value="1"/>
</dbReference>
<protein>
    <recommendedName>
        <fullName evidence="2">Capsule synthesis protein CapA domain-containing protein</fullName>
    </recommendedName>
</protein>
<dbReference type="AlphaFoldDB" id="X1IDB1"/>
<proteinExistence type="inferred from homology"/>
<dbReference type="InterPro" id="IPR029052">
    <property type="entry name" value="Metallo-depent_PP-like"/>
</dbReference>
<reference evidence="3" key="1">
    <citation type="journal article" date="2014" name="Front. Microbiol.">
        <title>High frequency of phylogenetically diverse reductive dehalogenase-homologous genes in deep subseafloor sedimentary metagenomes.</title>
        <authorList>
            <person name="Kawai M."/>
            <person name="Futagami T."/>
            <person name="Toyoda A."/>
            <person name="Takaki Y."/>
            <person name="Nishi S."/>
            <person name="Hori S."/>
            <person name="Arai W."/>
            <person name="Tsubouchi T."/>
            <person name="Morono Y."/>
            <person name="Uchiyama I."/>
            <person name="Ito T."/>
            <person name="Fujiyama A."/>
            <person name="Inagaki F."/>
            <person name="Takami H."/>
        </authorList>
    </citation>
    <scope>NUCLEOTIDE SEQUENCE</scope>
    <source>
        <strain evidence="3">Expedition CK06-06</strain>
    </source>
</reference>
<dbReference type="GO" id="GO:0016757">
    <property type="term" value="F:glycosyltransferase activity"/>
    <property type="evidence" value="ECO:0007669"/>
    <property type="project" value="InterPro"/>
</dbReference>
<dbReference type="Gene3D" id="3.40.50.2000">
    <property type="entry name" value="Glycogen Phosphorylase B"/>
    <property type="match status" value="1"/>
</dbReference>
<gene>
    <name evidence="3" type="ORF">S03H2_54115</name>
</gene>
<dbReference type="InterPro" id="IPR019079">
    <property type="entry name" value="Capsule_synth_CapA"/>
</dbReference>